<dbReference type="Proteomes" id="UP000657918">
    <property type="component" value="Unassembled WGS sequence"/>
</dbReference>
<dbReference type="AlphaFoldDB" id="A0A835JT06"/>
<reference evidence="1 2" key="1">
    <citation type="submission" date="2020-10" db="EMBL/GenBank/DDBJ databases">
        <title>Plant Genome Project.</title>
        <authorList>
            <person name="Zhang R.-G."/>
        </authorList>
    </citation>
    <scope>NUCLEOTIDE SEQUENCE [LARGE SCALE GENOMIC DNA]</scope>
    <source>
        <strain evidence="1">FAFU-HL-1</strain>
        <tissue evidence="1">Leaf</tissue>
    </source>
</reference>
<protein>
    <submittedName>
        <fullName evidence="1">Uncharacterized protein</fullName>
    </submittedName>
</protein>
<evidence type="ECO:0000313" key="2">
    <source>
        <dbReference type="Proteomes" id="UP000657918"/>
    </source>
</evidence>
<proteinExistence type="predicted"/>
<gene>
    <name evidence="1" type="ORF">SADUNF_Sadunf10G0138800</name>
</gene>
<accession>A0A835JT06</accession>
<comment type="caution">
    <text evidence="1">The sequence shown here is derived from an EMBL/GenBank/DDBJ whole genome shotgun (WGS) entry which is preliminary data.</text>
</comment>
<dbReference type="EMBL" id="JADGMS010000010">
    <property type="protein sequence ID" value="KAF9674551.1"/>
    <property type="molecule type" value="Genomic_DNA"/>
</dbReference>
<keyword evidence="2" id="KW-1185">Reference proteome</keyword>
<organism evidence="1 2">
    <name type="scientific">Salix dunnii</name>
    <dbReference type="NCBI Taxonomy" id="1413687"/>
    <lineage>
        <taxon>Eukaryota</taxon>
        <taxon>Viridiplantae</taxon>
        <taxon>Streptophyta</taxon>
        <taxon>Embryophyta</taxon>
        <taxon>Tracheophyta</taxon>
        <taxon>Spermatophyta</taxon>
        <taxon>Magnoliopsida</taxon>
        <taxon>eudicotyledons</taxon>
        <taxon>Gunneridae</taxon>
        <taxon>Pentapetalae</taxon>
        <taxon>rosids</taxon>
        <taxon>fabids</taxon>
        <taxon>Malpighiales</taxon>
        <taxon>Salicaceae</taxon>
        <taxon>Saliceae</taxon>
        <taxon>Salix</taxon>
    </lineage>
</organism>
<sequence length="110" mass="12258">MRSRNHLASWMRNATFEGNVTHFGGTVKWCGSVLGSSPLRMAEYDGPKKVVAANGGCFLGWIERRFCDPFELFAWLALDMGSYDQKQAMGTWLCGARPVHPLILPDPIVI</sequence>
<name>A0A835JT06_9ROSI</name>
<evidence type="ECO:0000313" key="1">
    <source>
        <dbReference type="EMBL" id="KAF9674551.1"/>
    </source>
</evidence>